<evidence type="ECO:0000313" key="3">
    <source>
        <dbReference type="Proteomes" id="UP000655751"/>
    </source>
</evidence>
<proteinExistence type="predicted"/>
<evidence type="ECO:0000313" key="2">
    <source>
        <dbReference type="EMBL" id="MBH0777677.1"/>
    </source>
</evidence>
<accession>A0A931ICK6</accession>
<keyword evidence="3" id="KW-1185">Reference proteome</keyword>
<sequence length="101" mass="10657">MNEKSPARQAVTPLHRPARSQPASAPEPGPVAARAGKLTATHHIRYVSGPEADRIAARQAKAIAALLRWMATRDRVQASLGVAAVIDLDVPDSDDSTDKAA</sequence>
<reference evidence="2" key="1">
    <citation type="submission" date="2020-11" db="EMBL/GenBank/DDBJ databases">
        <title>Nocardia NEAU-351.nov., a novel actinomycete isolated from the cow dung.</title>
        <authorList>
            <person name="Zhang X."/>
        </authorList>
    </citation>
    <scope>NUCLEOTIDE SEQUENCE</scope>
    <source>
        <strain evidence="2">NEAU-351</strain>
    </source>
</reference>
<dbReference type="EMBL" id="JADMLG010000005">
    <property type="protein sequence ID" value="MBH0777677.1"/>
    <property type="molecule type" value="Genomic_DNA"/>
</dbReference>
<name>A0A931ICK6_9NOCA</name>
<evidence type="ECO:0000256" key="1">
    <source>
        <dbReference type="SAM" id="MobiDB-lite"/>
    </source>
</evidence>
<feature type="region of interest" description="Disordered" evidence="1">
    <location>
        <begin position="1"/>
        <end position="34"/>
    </location>
</feature>
<dbReference type="AlphaFoldDB" id="A0A931ICK6"/>
<gene>
    <name evidence="2" type="ORF">IT779_15485</name>
</gene>
<protein>
    <submittedName>
        <fullName evidence="2">Uncharacterized protein</fullName>
    </submittedName>
</protein>
<comment type="caution">
    <text evidence="2">The sequence shown here is derived from an EMBL/GenBank/DDBJ whole genome shotgun (WGS) entry which is preliminary data.</text>
</comment>
<dbReference type="Proteomes" id="UP000655751">
    <property type="component" value="Unassembled WGS sequence"/>
</dbReference>
<dbReference type="RefSeq" id="WP_196149990.1">
    <property type="nucleotide sequence ID" value="NZ_JADMLG010000005.1"/>
</dbReference>
<organism evidence="2 3">
    <name type="scientific">Nocardia bovistercoris</name>
    <dbReference type="NCBI Taxonomy" id="2785916"/>
    <lineage>
        <taxon>Bacteria</taxon>
        <taxon>Bacillati</taxon>
        <taxon>Actinomycetota</taxon>
        <taxon>Actinomycetes</taxon>
        <taxon>Mycobacteriales</taxon>
        <taxon>Nocardiaceae</taxon>
        <taxon>Nocardia</taxon>
    </lineage>
</organism>